<evidence type="ECO:0000256" key="3">
    <source>
        <dbReference type="PROSITE-ProRule" id="PRU00169"/>
    </source>
</evidence>
<name>A0A975U4D8_9PROT</name>
<dbReference type="Pfam" id="PF00512">
    <property type="entry name" value="HisKA"/>
    <property type="match status" value="1"/>
</dbReference>
<feature type="domain" description="PAC" evidence="7">
    <location>
        <begin position="98"/>
        <end position="152"/>
    </location>
</feature>
<proteinExistence type="predicted"/>
<dbReference type="InterPro" id="IPR000700">
    <property type="entry name" value="PAS-assoc_C"/>
</dbReference>
<dbReference type="SMART" id="SM00091">
    <property type="entry name" value="PAS"/>
    <property type="match status" value="1"/>
</dbReference>
<dbReference type="PROSITE" id="PS50109">
    <property type="entry name" value="HIS_KIN"/>
    <property type="match status" value="1"/>
</dbReference>
<dbReference type="PANTHER" id="PTHR43065">
    <property type="entry name" value="SENSOR HISTIDINE KINASE"/>
    <property type="match status" value="1"/>
</dbReference>
<gene>
    <name evidence="8" type="ORF">KO353_07760</name>
</gene>
<dbReference type="KEGG" id="elio:KO353_07760"/>
<dbReference type="PROSITE" id="PS50112">
    <property type="entry name" value="PAS"/>
    <property type="match status" value="1"/>
</dbReference>
<protein>
    <recommendedName>
        <fullName evidence="2">histidine kinase</fullName>
        <ecNumber evidence="2">2.7.13.3</ecNumber>
    </recommendedName>
</protein>
<feature type="modified residue" description="4-aspartylphosphate" evidence="3">
    <location>
        <position position="464"/>
    </location>
</feature>
<dbReference type="Pfam" id="PF00072">
    <property type="entry name" value="Response_reg"/>
    <property type="match status" value="1"/>
</dbReference>
<dbReference type="CDD" id="cd00082">
    <property type="entry name" value="HisKA"/>
    <property type="match status" value="1"/>
</dbReference>
<accession>A0A975U4D8</accession>
<dbReference type="SMART" id="SM00387">
    <property type="entry name" value="HATPase_c"/>
    <property type="match status" value="1"/>
</dbReference>
<dbReference type="RefSeq" id="WP_218287121.1">
    <property type="nucleotide sequence ID" value="NZ_CP076448.1"/>
</dbReference>
<dbReference type="CDD" id="cd00130">
    <property type="entry name" value="PAS"/>
    <property type="match status" value="1"/>
</dbReference>
<feature type="domain" description="PAS" evidence="6">
    <location>
        <begin position="24"/>
        <end position="97"/>
    </location>
</feature>
<dbReference type="InterPro" id="IPR001789">
    <property type="entry name" value="Sig_transdc_resp-reg_receiver"/>
</dbReference>
<dbReference type="PROSITE" id="PS50110">
    <property type="entry name" value="RESPONSE_REGULATORY"/>
    <property type="match status" value="1"/>
</dbReference>
<dbReference type="InterPro" id="IPR001610">
    <property type="entry name" value="PAC"/>
</dbReference>
<dbReference type="InterPro" id="IPR005467">
    <property type="entry name" value="His_kinase_dom"/>
</dbReference>
<dbReference type="InterPro" id="IPR000014">
    <property type="entry name" value="PAS"/>
</dbReference>
<dbReference type="Pfam" id="PF13426">
    <property type="entry name" value="PAS_9"/>
    <property type="match status" value="1"/>
</dbReference>
<dbReference type="SMART" id="SM00388">
    <property type="entry name" value="HisKA"/>
    <property type="match status" value="1"/>
</dbReference>
<keyword evidence="3" id="KW-0597">Phosphoprotein</keyword>
<dbReference type="GO" id="GO:0000155">
    <property type="term" value="F:phosphorelay sensor kinase activity"/>
    <property type="evidence" value="ECO:0007669"/>
    <property type="project" value="InterPro"/>
</dbReference>
<evidence type="ECO:0000259" key="5">
    <source>
        <dbReference type="PROSITE" id="PS50110"/>
    </source>
</evidence>
<dbReference type="PANTHER" id="PTHR43065:SF42">
    <property type="entry name" value="TWO-COMPONENT SENSOR PPRA"/>
    <property type="match status" value="1"/>
</dbReference>
<feature type="domain" description="Histidine kinase" evidence="4">
    <location>
        <begin position="165"/>
        <end position="391"/>
    </location>
</feature>
<dbReference type="InterPro" id="IPR003594">
    <property type="entry name" value="HATPase_dom"/>
</dbReference>
<organism evidence="8 9">
    <name type="scientific">Elioraea tepida</name>
    <dbReference type="NCBI Taxonomy" id="2843330"/>
    <lineage>
        <taxon>Bacteria</taxon>
        <taxon>Pseudomonadati</taxon>
        <taxon>Pseudomonadota</taxon>
        <taxon>Alphaproteobacteria</taxon>
        <taxon>Acetobacterales</taxon>
        <taxon>Elioraeaceae</taxon>
        <taxon>Elioraea</taxon>
    </lineage>
</organism>
<dbReference type="Pfam" id="PF02518">
    <property type="entry name" value="HATPase_c"/>
    <property type="match status" value="1"/>
</dbReference>
<evidence type="ECO:0000259" key="4">
    <source>
        <dbReference type="PROSITE" id="PS50109"/>
    </source>
</evidence>
<evidence type="ECO:0000256" key="1">
    <source>
        <dbReference type="ARBA" id="ARBA00000085"/>
    </source>
</evidence>
<dbReference type="Proteomes" id="UP000694001">
    <property type="component" value="Chromosome"/>
</dbReference>
<dbReference type="AlphaFoldDB" id="A0A975U4D8"/>
<evidence type="ECO:0000313" key="8">
    <source>
        <dbReference type="EMBL" id="QXM26070.1"/>
    </source>
</evidence>
<sequence>MHPLKASRDSNEESGLQASVQAGDEELFFESVRVTRVPMLVTDPNQDDNPIVFANEAFLKATGYSAAEVVGRNCRFLQGPETDHRTVARLARAIADRRVVSAEILNYRKDGTAFWNALFIAPLVDRSGRLRYFFSSQLDVSRRHDAEEALRQARKMEALGHLSGAIAHDFNNLLQVISGYLDTLKAKLAGEHDPGIVEALGTIAAAADRGATLTRHLLAFARKQRLEARVVNLNALVESLRPMIAQAVGPRIKVETTLARDLWNTRLDPVQAEMAILNLLLNARDAMPKGGRVVIRTENRRIEPGASPPAPIDLPDGAYATLSITDTGIGMPPEILAHALDPFFTTKEAGRGTGLGLSMAYAFMRQSQGGLALASEEGRGTTVTLYFPATEQEPAARCAPASSPGEARLRGSETILVVEDQPDIAALAEAILSGSGYRVVTAATADDALALIDRGARVDLLFSDLIMPGAMNGVMLAREARRRLPGLRVLLATGFAAELAGQEGMPAGEFEVLAKPYRRAELLGRVREILDRPPDSTGPVGRG</sequence>
<evidence type="ECO:0000259" key="6">
    <source>
        <dbReference type="PROSITE" id="PS50112"/>
    </source>
</evidence>
<evidence type="ECO:0000256" key="2">
    <source>
        <dbReference type="ARBA" id="ARBA00012438"/>
    </source>
</evidence>
<evidence type="ECO:0000259" key="7">
    <source>
        <dbReference type="PROSITE" id="PS50113"/>
    </source>
</evidence>
<dbReference type="EC" id="2.7.13.3" evidence="2"/>
<dbReference type="SMART" id="SM00448">
    <property type="entry name" value="REC"/>
    <property type="match status" value="1"/>
</dbReference>
<dbReference type="NCBIfam" id="NF010076">
    <property type="entry name" value="PRK13557.1"/>
    <property type="match status" value="1"/>
</dbReference>
<reference evidence="8" key="1">
    <citation type="submission" date="2021-06" db="EMBL/GenBank/DDBJ databases">
        <title>Elioraea tepida, sp. nov., a moderately thermophilic aerobic anoxygenic phototrophic bacterium isolated from an alkaline siliceous hot spring mat community in Yellowstone National Park, WY, USA.</title>
        <authorList>
            <person name="Saini M.K."/>
            <person name="Yoshida S."/>
            <person name="Sebastian A."/>
            <person name="Hirose S."/>
            <person name="Hara E."/>
            <person name="Tamaki H."/>
            <person name="Soulier N.T."/>
            <person name="Albert I."/>
            <person name="Hanada S."/>
            <person name="Bryant D.A."/>
            <person name="Tank M."/>
        </authorList>
    </citation>
    <scope>NUCLEOTIDE SEQUENCE</scope>
    <source>
        <strain evidence="8">MS-P2</strain>
    </source>
</reference>
<dbReference type="PROSITE" id="PS50113">
    <property type="entry name" value="PAC"/>
    <property type="match status" value="1"/>
</dbReference>
<dbReference type="SMART" id="SM00086">
    <property type="entry name" value="PAC"/>
    <property type="match status" value="1"/>
</dbReference>
<comment type="catalytic activity">
    <reaction evidence="1">
        <text>ATP + protein L-histidine = ADP + protein N-phospho-L-histidine.</text>
        <dbReference type="EC" id="2.7.13.3"/>
    </reaction>
</comment>
<feature type="domain" description="Response regulatory" evidence="5">
    <location>
        <begin position="414"/>
        <end position="530"/>
    </location>
</feature>
<evidence type="ECO:0000313" key="9">
    <source>
        <dbReference type="Proteomes" id="UP000694001"/>
    </source>
</evidence>
<dbReference type="InterPro" id="IPR003661">
    <property type="entry name" value="HisK_dim/P_dom"/>
</dbReference>
<keyword evidence="9" id="KW-1185">Reference proteome</keyword>
<dbReference type="NCBIfam" id="TIGR00229">
    <property type="entry name" value="sensory_box"/>
    <property type="match status" value="1"/>
</dbReference>
<dbReference type="EMBL" id="CP076448">
    <property type="protein sequence ID" value="QXM26070.1"/>
    <property type="molecule type" value="Genomic_DNA"/>
</dbReference>